<evidence type="ECO:0000313" key="1">
    <source>
        <dbReference type="EMBL" id="RRJ91429.1"/>
    </source>
</evidence>
<gene>
    <name evidence="1" type="ORF">EG849_08530</name>
</gene>
<evidence type="ECO:0000313" key="2">
    <source>
        <dbReference type="Proteomes" id="UP000271937"/>
    </source>
</evidence>
<dbReference type="AlphaFoldDB" id="A0A3P3WCR0"/>
<reference evidence="1 2" key="1">
    <citation type="submission" date="2018-11" db="EMBL/GenBank/DDBJ databases">
        <title>Flavobacterium sp. nov., YIM 102600 draft genome.</title>
        <authorList>
            <person name="Li G."/>
            <person name="Jiang Y."/>
        </authorList>
    </citation>
    <scope>NUCLEOTIDE SEQUENCE [LARGE SCALE GENOMIC DNA]</scope>
    <source>
        <strain evidence="1 2">YIM 102600</strain>
    </source>
</reference>
<keyword evidence="2" id="KW-1185">Reference proteome</keyword>
<sequence>MTQKELKDFLDEKVELYNNPDFIESDPIQIPHLFSLKEDIEIAGFLSSIIAWGNRKMIINNSKKMMDLMGNSPYDFVMSHQDYQLERLENFVYRTFNGGDFISFIKALQNIYKNHNGLEAVFLKNQEAHSMQKSIHEFKKVFFEIEHLQRTQKHISDPLNNSAAKRINMFLRWMVREDKKGVDFGLWKTISPATLSCPLDVHSGNVARKLGILTRKQNDAKALAELDLQLRKLDPNDPVKYDFALFGLGVFEGF</sequence>
<dbReference type="Proteomes" id="UP000271937">
    <property type="component" value="Unassembled WGS sequence"/>
</dbReference>
<proteinExistence type="predicted"/>
<organism evidence="1 2">
    <name type="scientific">Flavobacterium macacae</name>
    <dbReference type="NCBI Taxonomy" id="2488993"/>
    <lineage>
        <taxon>Bacteria</taxon>
        <taxon>Pseudomonadati</taxon>
        <taxon>Bacteroidota</taxon>
        <taxon>Flavobacteriia</taxon>
        <taxon>Flavobacteriales</taxon>
        <taxon>Flavobacteriaceae</taxon>
        <taxon>Flavobacterium</taxon>
    </lineage>
</organism>
<dbReference type="Pfam" id="PF09674">
    <property type="entry name" value="DUF2400"/>
    <property type="match status" value="1"/>
</dbReference>
<dbReference type="OrthoDB" id="9773332at2"/>
<dbReference type="NCBIfam" id="TIGR02757">
    <property type="entry name" value="TIGR02757 family protein"/>
    <property type="match status" value="1"/>
</dbReference>
<comment type="caution">
    <text evidence="1">The sequence shown here is derived from an EMBL/GenBank/DDBJ whole genome shotgun (WGS) entry which is preliminary data.</text>
</comment>
<dbReference type="RefSeq" id="WP_125012663.1">
    <property type="nucleotide sequence ID" value="NZ_RQVR01000008.1"/>
</dbReference>
<dbReference type="InterPro" id="IPR014127">
    <property type="entry name" value="CHP02757"/>
</dbReference>
<dbReference type="EMBL" id="RQVR01000008">
    <property type="protein sequence ID" value="RRJ91429.1"/>
    <property type="molecule type" value="Genomic_DNA"/>
</dbReference>
<name>A0A3P3WCR0_9FLAO</name>
<protein>
    <submittedName>
        <fullName evidence="1">TIGR02757 family protein</fullName>
    </submittedName>
</protein>
<accession>A0A3P3WCR0</accession>